<evidence type="ECO:0000256" key="1">
    <source>
        <dbReference type="ARBA" id="ARBA00001917"/>
    </source>
</evidence>
<dbReference type="Proteomes" id="UP001287445">
    <property type="component" value="Unassembled WGS sequence"/>
</dbReference>
<feature type="binding site" evidence="7">
    <location>
        <position position="319"/>
    </location>
    <ligand>
        <name>glyoxylate</name>
        <dbReference type="ChEBI" id="CHEBI:36655"/>
    </ligand>
</feature>
<feature type="binding site" evidence="7">
    <location>
        <position position="202"/>
    </location>
    <ligand>
        <name>glyoxylate</name>
        <dbReference type="ChEBI" id="CHEBI:36655"/>
    </ligand>
</feature>
<evidence type="ECO:0000313" key="9">
    <source>
        <dbReference type="EMBL" id="MDX4952493.1"/>
    </source>
</evidence>
<dbReference type="Gene3D" id="3.20.20.70">
    <property type="entry name" value="Aldolase class I"/>
    <property type="match status" value="1"/>
</dbReference>
<evidence type="ECO:0000259" key="8">
    <source>
        <dbReference type="PROSITE" id="PS51349"/>
    </source>
</evidence>
<dbReference type="Pfam" id="PF01070">
    <property type="entry name" value="FMN_dh"/>
    <property type="match status" value="1"/>
</dbReference>
<feature type="binding site" evidence="7">
    <location>
        <position position="193"/>
    </location>
    <ligand>
        <name>FMN</name>
        <dbReference type="ChEBI" id="CHEBI:58210"/>
    </ligand>
</feature>
<feature type="binding site" evidence="7">
    <location>
        <begin position="347"/>
        <end position="351"/>
    </location>
    <ligand>
        <name>FMN</name>
        <dbReference type="ChEBI" id="CHEBI:58210"/>
    </ligand>
</feature>
<accession>A0AAJ2QWJ0</accession>
<sequence>MAAPIEVDRLDTPSSSAPLPAHLTALLGAGQASATPRRLRRILSLDDFERAARHHLPAPIFAYVSGGCETDKSLRANREAFDAHRWVTRVLTDTSRRTLATPLLGQTWAAPFGIAPMGISALSAYRGDLVQTRAAAAARIPAILSGTSLIRMEEVVQANPQAWFQAYVPGETERIVQLLGRVEAAGFATLVVTVDTPVSGNRENNIRAGFSTPLRPGLRLAWEGITHPRWLLGTALRTLVRHGMPHFENSQATRGAPILSSTVTRDFGARDHLSWEHLALIRRRWKGRLVVKGILSPQDALAARDAGADAIILSNHGGRQLDGAVAPLHMLPLVVEALGPDYPVMIDSGFRRGNDVLVALALGAHFVFVGRPFNYAGAVGGEAGVLHAIAILAAEMRRNMALIGVQNLQQLGPQHLRPR</sequence>
<dbReference type="PROSITE" id="PS00557">
    <property type="entry name" value="FMN_HYDROXY_ACID_DH_1"/>
    <property type="match status" value="1"/>
</dbReference>
<keyword evidence="3 7" id="KW-0288">FMN</keyword>
<gene>
    <name evidence="9" type="ORF">SGN30_03530</name>
</gene>
<dbReference type="PANTHER" id="PTHR10578">
    <property type="entry name" value="S -2-HYDROXY-ACID OXIDASE-RELATED"/>
    <property type="match status" value="1"/>
</dbReference>
<evidence type="ECO:0000313" key="10">
    <source>
        <dbReference type="Proteomes" id="UP001287445"/>
    </source>
</evidence>
<dbReference type="SUPFAM" id="SSF51395">
    <property type="entry name" value="FMN-linked oxidoreductases"/>
    <property type="match status" value="1"/>
</dbReference>
<evidence type="ECO:0000256" key="5">
    <source>
        <dbReference type="ARBA" id="ARBA00024042"/>
    </source>
</evidence>
<dbReference type="AlphaFoldDB" id="A0AAJ2QWJ0"/>
<evidence type="ECO:0000256" key="3">
    <source>
        <dbReference type="ARBA" id="ARBA00022643"/>
    </source>
</evidence>
<comment type="caution">
    <text evidence="9">The sequence shown here is derived from an EMBL/GenBank/DDBJ whole genome shotgun (WGS) entry which is preliminary data.</text>
</comment>
<evidence type="ECO:0000256" key="2">
    <source>
        <dbReference type="ARBA" id="ARBA00022630"/>
    </source>
</evidence>
<dbReference type="InterPro" id="IPR000262">
    <property type="entry name" value="FMN-dep_DH"/>
</dbReference>
<dbReference type="InterPro" id="IPR008259">
    <property type="entry name" value="FMN_hydac_DH_AS"/>
</dbReference>
<keyword evidence="2 7" id="KW-0285">Flavoprotein</keyword>
<dbReference type="GO" id="GO:0016491">
    <property type="term" value="F:oxidoreductase activity"/>
    <property type="evidence" value="ECO:0007669"/>
    <property type="project" value="UniProtKB-KW"/>
</dbReference>
<dbReference type="InterPro" id="IPR012133">
    <property type="entry name" value="Alpha-hydoxy_acid_DH_FMN"/>
</dbReference>
<feature type="binding site" evidence="7">
    <location>
        <position position="165"/>
    </location>
    <ligand>
        <name>FMN</name>
        <dbReference type="ChEBI" id="CHEBI:58210"/>
    </ligand>
</feature>
<dbReference type="InterPro" id="IPR013785">
    <property type="entry name" value="Aldolase_TIM"/>
</dbReference>
<dbReference type="PANTHER" id="PTHR10578:SF107">
    <property type="entry name" value="2-HYDROXYACID OXIDASE 1"/>
    <property type="match status" value="1"/>
</dbReference>
<dbReference type="PROSITE" id="PS51349">
    <property type="entry name" value="FMN_HYDROXY_ACID_DH_2"/>
    <property type="match status" value="1"/>
</dbReference>
<comment type="similarity">
    <text evidence="5">Belongs to the FMN-dependent alpha-hydroxy acid dehydrogenase family.</text>
</comment>
<feature type="binding site" evidence="7">
    <location>
        <begin position="370"/>
        <end position="371"/>
    </location>
    <ligand>
        <name>FMN</name>
        <dbReference type="ChEBI" id="CHEBI:58210"/>
    </ligand>
</feature>
<reference evidence="9" key="1">
    <citation type="submission" date="2023-11" db="EMBL/GenBank/DDBJ databases">
        <title>Identification and selenium tolerance of Delftia acidovorans R3-25.</title>
        <authorList>
            <person name="Zhang S."/>
            <person name="Liu Y."/>
            <person name="Guo Y."/>
        </authorList>
    </citation>
    <scope>NUCLEOTIDE SEQUENCE</scope>
    <source>
        <strain evidence="9">R3-25</strain>
    </source>
</reference>
<proteinExistence type="inferred from homology"/>
<feature type="domain" description="FMN hydroxy acid dehydrogenase" evidence="8">
    <location>
        <begin position="37"/>
        <end position="419"/>
    </location>
</feature>
<dbReference type="PIRSF" id="PIRSF000138">
    <property type="entry name" value="Al-hdrx_acd_dh"/>
    <property type="match status" value="1"/>
</dbReference>
<comment type="cofactor">
    <cofactor evidence="1">
        <name>FMN</name>
        <dbReference type="ChEBI" id="CHEBI:58210"/>
    </cofactor>
</comment>
<keyword evidence="4 9" id="KW-0560">Oxidoreductase</keyword>
<dbReference type="InterPro" id="IPR037396">
    <property type="entry name" value="FMN_HAD"/>
</dbReference>
<evidence type="ECO:0000256" key="6">
    <source>
        <dbReference type="PIRSR" id="PIRSR000138-1"/>
    </source>
</evidence>
<dbReference type="EMBL" id="JAWWMZ010000001">
    <property type="protein sequence ID" value="MDX4952493.1"/>
    <property type="molecule type" value="Genomic_DNA"/>
</dbReference>
<feature type="binding site" evidence="7">
    <location>
        <position position="292"/>
    </location>
    <ligand>
        <name>FMN</name>
        <dbReference type="ChEBI" id="CHEBI:58210"/>
    </ligand>
</feature>
<evidence type="ECO:0000256" key="7">
    <source>
        <dbReference type="PIRSR" id="PIRSR000138-2"/>
    </source>
</evidence>
<feature type="binding site" evidence="7">
    <location>
        <position position="167"/>
    </location>
    <ligand>
        <name>glyoxylate</name>
        <dbReference type="ChEBI" id="CHEBI:36655"/>
    </ligand>
</feature>
<feature type="binding site" evidence="7">
    <location>
        <position position="316"/>
    </location>
    <ligand>
        <name>glyoxylate</name>
        <dbReference type="ChEBI" id="CHEBI:36655"/>
    </ligand>
</feature>
<feature type="binding site" evidence="7">
    <location>
        <position position="63"/>
    </location>
    <ligand>
        <name>glyoxylate</name>
        <dbReference type="ChEBI" id="CHEBI:36655"/>
    </ligand>
</feature>
<feature type="binding site" evidence="7">
    <location>
        <begin position="116"/>
        <end position="118"/>
    </location>
    <ligand>
        <name>FMN</name>
        <dbReference type="ChEBI" id="CHEBI:58210"/>
    </ligand>
</feature>
<dbReference type="CDD" id="cd02809">
    <property type="entry name" value="alpha_hydroxyacid_oxid_FMN"/>
    <property type="match status" value="1"/>
</dbReference>
<dbReference type="EC" id="1.-.-.-" evidence="9"/>
<feature type="binding site" evidence="7">
    <location>
        <position position="145"/>
    </location>
    <ligand>
        <name>FMN</name>
        <dbReference type="ChEBI" id="CHEBI:58210"/>
    </ligand>
</feature>
<name>A0AAJ2QWJ0_DELAC</name>
<organism evidence="9 10">
    <name type="scientific">Delftia acidovorans</name>
    <name type="common">Pseudomonas acidovorans</name>
    <name type="synonym">Comamonas acidovorans</name>
    <dbReference type="NCBI Taxonomy" id="80866"/>
    <lineage>
        <taxon>Bacteria</taxon>
        <taxon>Pseudomonadati</taxon>
        <taxon>Pseudomonadota</taxon>
        <taxon>Betaproteobacteria</taxon>
        <taxon>Burkholderiales</taxon>
        <taxon>Comamonadaceae</taxon>
        <taxon>Delftia</taxon>
    </lineage>
</organism>
<dbReference type="GO" id="GO:0010181">
    <property type="term" value="F:FMN binding"/>
    <property type="evidence" value="ECO:0007669"/>
    <property type="project" value="InterPro"/>
</dbReference>
<feature type="binding site" evidence="7">
    <location>
        <position position="314"/>
    </location>
    <ligand>
        <name>FMN</name>
        <dbReference type="ChEBI" id="CHEBI:58210"/>
    </ligand>
</feature>
<evidence type="ECO:0000256" key="4">
    <source>
        <dbReference type="ARBA" id="ARBA00023002"/>
    </source>
</evidence>
<feature type="active site" description="Proton acceptor" evidence="6">
    <location>
        <position position="316"/>
    </location>
</feature>
<protein>
    <submittedName>
        <fullName evidence="9">Alpha-hydroxy acid oxidase</fullName>
        <ecNumber evidence="9">1.-.-.-</ecNumber>
    </submittedName>
</protein>
<dbReference type="RefSeq" id="WP_319071658.1">
    <property type="nucleotide sequence ID" value="NZ_JAWWMZ010000001.1"/>
</dbReference>